<comment type="caution">
    <text evidence="2">The sequence shown here is derived from an EMBL/GenBank/DDBJ whole genome shotgun (WGS) entry which is preliminary data.</text>
</comment>
<protein>
    <submittedName>
        <fullName evidence="2">Uncharacterized protein</fullName>
    </submittedName>
</protein>
<organism evidence="2 3">
    <name type="scientific">Cylindrotheca closterium</name>
    <dbReference type="NCBI Taxonomy" id="2856"/>
    <lineage>
        <taxon>Eukaryota</taxon>
        <taxon>Sar</taxon>
        <taxon>Stramenopiles</taxon>
        <taxon>Ochrophyta</taxon>
        <taxon>Bacillariophyta</taxon>
        <taxon>Bacillariophyceae</taxon>
        <taxon>Bacillariophycidae</taxon>
        <taxon>Bacillariales</taxon>
        <taxon>Bacillariaceae</taxon>
        <taxon>Cylindrotheca</taxon>
    </lineage>
</organism>
<sequence length="180" mass="19898">MAMRRQKVPSFIFYAVDSSCSLASTVTTPTLDAAESFAISLRGRGVAQAFRKAGLDTILSSKAPSIPKRKSSMDMSFRRVPSSSFAMDHQDSMLNARFDIVKNSKKNNTFSRFDRFVCLETITSPRSASRKTRASLNSDTPLAVPRRKPSQHNCSLSLNQSSSTQECNILSDLQNATFDN</sequence>
<dbReference type="AlphaFoldDB" id="A0AAD2G3A9"/>
<accession>A0AAD2G3A9</accession>
<proteinExistence type="predicted"/>
<dbReference type="EMBL" id="CAKOGP040002069">
    <property type="protein sequence ID" value="CAJ1960746.1"/>
    <property type="molecule type" value="Genomic_DNA"/>
</dbReference>
<evidence type="ECO:0000313" key="2">
    <source>
        <dbReference type="EMBL" id="CAJ1960746.1"/>
    </source>
</evidence>
<feature type="region of interest" description="Disordered" evidence="1">
    <location>
        <begin position="128"/>
        <end position="158"/>
    </location>
</feature>
<dbReference type="Proteomes" id="UP001295423">
    <property type="component" value="Unassembled WGS sequence"/>
</dbReference>
<name>A0AAD2G3A9_9STRA</name>
<keyword evidence="3" id="KW-1185">Reference proteome</keyword>
<gene>
    <name evidence="2" type="ORF">CYCCA115_LOCUS18873</name>
</gene>
<evidence type="ECO:0000313" key="3">
    <source>
        <dbReference type="Proteomes" id="UP001295423"/>
    </source>
</evidence>
<reference evidence="2" key="1">
    <citation type="submission" date="2023-08" db="EMBL/GenBank/DDBJ databases">
        <authorList>
            <person name="Audoor S."/>
            <person name="Bilcke G."/>
        </authorList>
    </citation>
    <scope>NUCLEOTIDE SEQUENCE</scope>
</reference>
<evidence type="ECO:0000256" key="1">
    <source>
        <dbReference type="SAM" id="MobiDB-lite"/>
    </source>
</evidence>